<feature type="region of interest" description="Disordered" evidence="1">
    <location>
        <begin position="1"/>
        <end position="20"/>
    </location>
</feature>
<reference evidence="2" key="1">
    <citation type="submission" date="2021-02" db="EMBL/GenBank/DDBJ databases">
        <authorList>
            <person name="Nowell W R."/>
        </authorList>
    </citation>
    <scope>NUCLEOTIDE SEQUENCE</scope>
</reference>
<dbReference type="Proteomes" id="UP000663823">
    <property type="component" value="Unassembled WGS sequence"/>
</dbReference>
<protein>
    <submittedName>
        <fullName evidence="2">Uncharacterized protein</fullName>
    </submittedName>
</protein>
<dbReference type="AlphaFoldDB" id="A0A820DCM1"/>
<proteinExistence type="predicted"/>
<feature type="non-terminal residue" evidence="2">
    <location>
        <position position="1"/>
    </location>
</feature>
<dbReference type="EMBL" id="CAJOAX010027211">
    <property type="protein sequence ID" value="CAF4230058.1"/>
    <property type="molecule type" value="Genomic_DNA"/>
</dbReference>
<accession>A0A820DCM1</accession>
<organism evidence="2 3">
    <name type="scientific">Rotaria sordida</name>
    <dbReference type="NCBI Taxonomy" id="392033"/>
    <lineage>
        <taxon>Eukaryota</taxon>
        <taxon>Metazoa</taxon>
        <taxon>Spiralia</taxon>
        <taxon>Gnathifera</taxon>
        <taxon>Rotifera</taxon>
        <taxon>Eurotatoria</taxon>
        <taxon>Bdelloidea</taxon>
        <taxon>Philodinida</taxon>
        <taxon>Philodinidae</taxon>
        <taxon>Rotaria</taxon>
    </lineage>
</organism>
<sequence length="20" mass="2116">PPPPNAPQMSIEPGEEPLES</sequence>
<name>A0A820DCM1_9BILA</name>
<evidence type="ECO:0000313" key="2">
    <source>
        <dbReference type="EMBL" id="CAF4230058.1"/>
    </source>
</evidence>
<evidence type="ECO:0000256" key="1">
    <source>
        <dbReference type="SAM" id="MobiDB-lite"/>
    </source>
</evidence>
<gene>
    <name evidence="2" type="ORF">OTI717_LOCUS39699</name>
</gene>
<evidence type="ECO:0000313" key="3">
    <source>
        <dbReference type="Proteomes" id="UP000663823"/>
    </source>
</evidence>
<comment type="caution">
    <text evidence="2">The sequence shown here is derived from an EMBL/GenBank/DDBJ whole genome shotgun (WGS) entry which is preliminary data.</text>
</comment>